<sequence>MAEPKNDYIVAKVFTYSGGSFDDESTRPLAIKVMRLALAVALVYVAGTIVDLSSTEYKDAYVELSLNQSETFGNEQTWTIIYYVSPVVGLLCGLMLPFCGYYGAKNNDQSLLTTFCCISGCCAVSSFAGFIGAIVVIGEYGGYTCAILEDEGLNPVPCQIRMVFALILGIIYCLSTYYANMLREANQSVVMYQVHSPATVSATPV</sequence>
<evidence type="ECO:0000256" key="1">
    <source>
        <dbReference type="SAM" id="Phobius"/>
    </source>
</evidence>
<evidence type="ECO:0000313" key="2">
    <source>
        <dbReference type="EMBL" id="CAE0442456.1"/>
    </source>
</evidence>
<feature type="transmembrane region" description="Helical" evidence="1">
    <location>
        <begin position="80"/>
        <end position="104"/>
    </location>
</feature>
<accession>A0A7S3PKN0</accession>
<organism evidence="2">
    <name type="scientific">Aplanochytrium stocchinoi</name>
    <dbReference type="NCBI Taxonomy" id="215587"/>
    <lineage>
        <taxon>Eukaryota</taxon>
        <taxon>Sar</taxon>
        <taxon>Stramenopiles</taxon>
        <taxon>Bigyra</taxon>
        <taxon>Labyrinthulomycetes</taxon>
        <taxon>Thraustochytrida</taxon>
        <taxon>Thraustochytriidae</taxon>
        <taxon>Aplanochytrium</taxon>
    </lineage>
</organism>
<name>A0A7S3PKN0_9STRA</name>
<gene>
    <name evidence="2" type="ORF">ASTO00021_LOCUS12570</name>
</gene>
<feature type="transmembrane region" description="Helical" evidence="1">
    <location>
        <begin position="33"/>
        <end position="50"/>
    </location>
</feature>
<reference evidence="2" key="1">
    <citation type="submission" date="2021-01" db="EMBL/GenBank/DDBJ databases">
        <authorList>
            <person name="Corre E."/>
            <person name="Pelletier E."/>
            <person name="Niang G."/>
            <person name="Scheremetjew M."/>
            <person name="Finn R."/>
            <person name="Kale V."/>
            <person name="Holt S."/>
            <person name="Cochrane G."/>
            <person name="Meng A."/>
            <person name="Brown T."/>
            <person name="Cohen L."/>
        </authorList>
    </citation>
    <scope>NUCLEOTIDE SEQUENCE</scope>
    <source>
        <strain evidence="2">GSBS06</strain>
    </source>
</reference>
<keyword evidence="1" id="KW-0472">Membrane</keyword>
<protein>
    <submittedName>
        <fullName evidence="2">Uncharacterized protein</fullName>
    </submittedName>
</protein>
<feature type="transmembrane region" description="Helical" evidence="1">
    <location>
        <begin position="111"/>
        <end position="140"/>
    </location>
</feature>
<keyword evidence="1" id="KW-0812">Transmembrane</keyword>
<dbReference type="AlphaFoldDB" id="A0A7S3PKN0"/>
<feature type="transmembrane region" description="Helical" evidence="1">
    <location>
        <begin position="160"/>
        <end position="179"/>
    </location>
</feature>
<proteinExistence type="predicted"/>
<dbReference type="EMBL" id="HBIN01016521">
    <property type="protein sequence ID" value="CAE0442456.1"/>
    <property type="molecule type" value="Transcribed_RNA"/>
</dbReference>
<keyword evidence="1" id="KW-1133">Transmembrane helix</keyword>